<reference evidence="1 2" key="1">
    <citation type="submission" date="2014-09" db="EMBL/GenBank/DDBJ databases">
        <title>Isolation and characterization of Aurantimonas altamirensis ON-56566 from clinical sample following a dog bite.</title>
        <authorList>
            <person name="Eshaghi A."/>
            <person name="Li A."/>
            <person name="Shahinas D."/>
            <person name="Bahn P."/>
            <person name="Kus J.V."/>
            <person name="Patel S.N."/>
        </authorList>
    </citation>
    <scope>NUCLEOTIDE SEQUENCE [LARGE SCALE GENOMIC DNA]</scope>
    <source>
        <strain evidence="1 2">ON-56566</strain>
    </source>
</reference>
<protein>
    <recommendedName>
        <fullName evidence="3">Oxidoreductase</fullName>
    </recommendedName>
</protein>
<dbReference type="AlphaFoldDB" id="A0A0B1PX31"/>
<dbReference type="Pfam" id="PF06073">
    <property type="entry name" value="DUF934"/>
    <property type="match status" value="1"/>
</dbReference>
<dbReference type="Proteomes" id="UP000030826">
    <property type="component" value="Unassembled WGS sequence"/>
</dbReference>
<evidence type="ECO:0008006" key="3">
    <source>
        <dbReference type="Google" id="ProtNLM"/>
    </source>
</evidence>
<evidence type="ECO:0000313" key="2">
    <source>
        <dbReference type="Proteomes" id="UP000030826"/>
    </source>
</evidence>
<dbReference type="RefSeq" id="WP_039196017.1">
    <property type="nucleotide sequence ID" value="NZ_JRFJ01000008.1"/>
</dbReference>
<proteinExistence type="predicted"/>
<name>A0A0B1PX31_9HYPH</name>
<evidence type="ECO:0000313" key="1">
    <source>
        <dbReference type="EMBL" id="KHJ53093.1"/>
    </source>
</evidence>
<gene>
    <name evidence="1" type="ORF">LA66_19960</name>
</gene>
<organism evidence="1 2">
    <name type="scientific">Aureimonas altamirensis</name>
    <dbReference type="NCBI Taxonomy" id="370622"/>
    <lineage>
        <taxon>Bacteria</taxon>
        <taxon>Pseudomonadati</taxon>
        <taxon>Pseudomonadota</taxon>
        <taxon>Alphaproteobacteria</taxon>
        <taxon>Hyphomicrobiales</taxon>
        <taxon>Aurantimonadaceae</taxon>
        <taxon>Aureimonas</taxon>
    </lineage>
</organism>
<dbReference type="OrthoDB" id="9800421at2"/>
<dbReference type="InterPro" id="IPR008318">
    <property type="entry name" value="UCP030820"/>
</dbReference>
<comment type="caution">
    <text evidence="1">The sequence shown here is derived from an EMBL/GenBank/DDBJ whole genome shotgun (WGS) entry which is preliminary data.</text>
</comment>
<dbReference type="STRING" id="370622.LA66_19960"/>
<accession>A0A0B1PX31</accession>
<dbReference type="EMBL" id="JRFJ01000008">
    <property type="protein sequence ID" value="KHJ53093.1"/>
    <property type="molecule type" value="Genomic_DNA"/>
</dbReference>
<sequence>MSVLIDKDGRREDRFASVETVDGLSLADGPILVPLTVIDAALADGRNADIGLVVENHIGIQAIQPYLDRVALVAVAFPSFSDGRGLSIAMRLRRAGFTGTLRARGPVIADQFRDILACGFDEVELPDELAARQPLEQWQEAREVVTLHYQQSYGHDSSILQRRLAAKARG</sequence>